<reference evidence="2" key="1">
    <citation type="submission" date="2018-06" db="EMBL/GenBank/DDBJ databases">
        <authorList>
            <person name="Zhirakovskaya E."/>
        </authorList>
    </citation>
    <scope>NUCLEOTIDE SEQUENCE</scope>
</reference>
<evidence type="ECO:0000256" key="1">
    <source>
        <dbReference type="SAM" id="MobiDB-lite"/>
    </source>
</evidence>
<feature type="region of interest" description="Disordered" evidence="1">
    <location>
        <begin position="1"/>
        <end position="22"/>
    </location>
</feature>
<name>A0A3B0RU01_9ZZZZ</name>
<sequence>LDADAEAERIRRKELGDSATGGGEVVIRKAGRSRIKLPGL</sequence>
<gene>
    <name evidence="2" type="ORF">MNBD_ALPHA06-1288</name>
</gene>
<evidence type="ECO:0000313" key="2">
    <source>
        <dbReference type="EMBL" id="VAV95667.1"/>
    </source>
</evidence>
<dbReference type="AlphaFoldDB" id="A0A3B0RU01"/>
<protein>
    <submittedName>
        <fullName evidence="2">Uncharacterized protein</fullName>
    </submittedName>
</protein>
<proteinExistence type="predicted"/>
<feature type="compositionally biased region" description="Basic and acidic residues" evidence="1">
    <location>
        <begin position="1"/>
        <end position="16"/>
    </location>
</feature>
<organism evidence="2">
    <name type="scientific">hydrothermal vent metagenome</name>
    <dbReference type="NCBI Taxonomy" id="652676"/>
    <lineage>
        <taxon>unclassified sequences</taxon>
        <taxon>metagenomes</taxon>
        <taxon>ecological metagenomes</taxon>
    </lineage>
</organism>
<feature type="non-terminal residue" evidence="2">
    <location>
        <position position="1"/>
    </location>
</feature>
<accession>A0A3B0RU01</accession>
<dbReference type="EMBL" id="UOEE01000208">
    <property type="protein sequence ID" value="VAV95667.1"/>
    <property type="molecule type" value="Genomic_DNA"/>
</dbReference>